<dbReference type="Proteomes" id="UP000325081">
    <property type="component" value="Unassembled WGS sequence"/>
</dbReference>
<comment type="caution">
    <text evidence="1">The sequence shown here is derived from an EMBL/GenBank/DDBJ whole genome shotgun (WGS) entry which is preliminary data.</text>
</comment>
<dbReference type="EMBL" id="BKCP01013736">
    <property type="protein sequence ID" value="GER57859.1"/>
    <property type="molecule type" value="Genomic_DNA"/>
</dbReference>
<sequence>MRSFGKQVLNIFYKAAYCYRCEDFFRYLSAIRNQKFEAFRKLTNEIPVNAWARCFSPVRRYGFMTSNFCESLNNKLLWARMLPVCSLLECVRTTIEKLFAVRRASAEGSNHPLTQWTQLWLDP</sequence>
<keyword evidence="2" id="KW-1185">Reference proteome</keyword>
<dbReference type="AlphaFoldDB" id="A0A5A7RLK4"/>
<proteinExistence type="predicted"/>
<evidence type="ECO:0000313" key="2">
    <source>
        <dbReference type="Proteomes" id="UP000325081"/>
    </source>
</evidence>
<organism evidence="1 2">
    <name type="scientific">Striga asiatica</name>
    <name type="common">Asiatic witchweed</name>
    <name type="synonym">Buchnera asiatica</name>
    <dbReference type="NCBI Taxonomy" id="4170"/>
    <lineage>
        <taxon>Eukaryota</taxon>
        <taxon>Viridiplantae</taxon>
        <taxon>Streptophyta</taxon>
        <taxon>Embryophyta</taxon>
        <taxon>Tracheophyta</taxon>
        <taxon>Spermatophyta</taxon>
        <taxon>Magnoliopsida</taxon>
        <taxon>eudicotyledons</taxon>
        <taxon>Gunneridae</taxon>
        <taxon>Pentapetalae</taxon>
        <taxon>asterids</taxon>
        <taxon>lamiids</taxon>
        <taxon>Lamiales</taxon>
        <taxon>Orobanchaceae</taxon>
        <taxon>Buchnereae</taxon>
        <taxon>Striga</taxon>
    </lineage>
</organism>
<gene>
    <name evidence="1" type="ORF">STAS_35692</name>
</gene>
<accession>A0A5A7RLK4</accession>
<evidence type="ECO:0000313" key="1">
    <source>
        <dbReference type="EMBL" id="GER57859.1"/>
    </source>
</evidence>
<name>A0A5A7RLK4_STRAF</name>
<protein>
    <submittedName>
        <fullName evidence="1">Mutator-like transposase</fullName>
    </submittedName>
</protein>
<reference evidence="2" key="1">
    <citation type="journal article" date="2019" name="Curr. Biol.">
        <title>Genome Sequence of Striga asiatica Provides Insight into the Evolution of Plant Parasitism.</title>
        <authorList>
            <person name="Yoshida S."/>
            <person name="Kim S."/>
            <person name="Wafula E.K."/>
            <person name="Tanskanen J."/>
            <person name="Kim Y.M."/>
            <person name="Honaas L."/>
            <person name="Yang Z."/>
            <person name="Spallek T."/>
            <person name="Conn C.E."/>
            <person name="Ichihashi Y."/>
            <person name="Cheong K."/>
            <person name="Cui S."/>
            <person name="Der J.P."/>
            <person name="Gundlach H."/>
            <person name="Jiao Y."/>
            <person name="Hori C."/>
            <person name="Ishida J.K."/>
            <person name="Kasahara H."/>
            <person name="Kiba T."/>
            <person name="Kim M.S."/>
            <person name="Koo N."/>
            <person name="Laohavisit A."/>
            <person name="Lee Y.H."/>
            <person name="Lumba S."/>
            <person name="McCourt P."/>
            <person name="Mortimer J.C."/>
            <person name="Mutuku J.M."/>
            <person name="Nomura T."/>
            <person name="Sasaki-Sekimoto Y."/>
            <person name="Seto Y."/>
            <person name="Wang Y."/>
            <person name="Wakatake T."/>
            <person name="Sakakibara H."/>
            <person name="Demura T."/>
            <person name="Yamaguchi S."/>
            <person name="Yoneyama K."/>
            <person name="Manabe R.I."/>
            <person name="Nelson D.C."/>
            <person name="Schulman A.H."/>
            <person name="Timko M.P."/>
            <person name="dePamphilis C.W."/>
            <person name="Choi D."/>
            <person name="Shirasu K."/>
        </authorList>
    </citation>
    <scope>NUCLEOTIDE SEQUENCE [LARGE SCALE GENOMIC DNA]</scope>
    <source>
        <strain evidence="2">cv. UVA1</strain>
    </source>
</reference>
<dbReference type="OrthoDB" id="1895098at2759"/>